<name>A0AA41MSY3_SCICA</name>
<accession>A0AA41MSY3</accession>
<comment type="caution">
    <text evidence="2">The sequence shown here is derived from an EMBL/GenBank/DDBJ whole genome shotgun (WGS) entry which is preliminary data.</text>
</comment>
<evidence type="ECO:0000313" key="2">
    <source>
        <dbReference type="EMBL" id="MBZ3877600.1"/>
    </source>
</evidence>
<dbReference type="EMBL" id="JAATJV010298800">
    <property type="protein sequence ID" value="MBZ3877600.1"/>
    <property type="molecule type" value="Genomic_DNA"/>
</dbReference>
<gene>
    <name evidence="2" type="ORF">SUZIE_143750</name>
</gene>
<proteinExistence type="predicted"/>
<keyword evidence="3" id="KW-1185">Reference proteome</keyword>
<feature type="region of interest" description="Disordered" evidence="1">
    <location>
        <begin position="68"/>
        <end position="88"/>
    </location>
</feature>
<evidence type="ECO:0000256" key="1">
    <source>
        <dbReference type="SAM" id="MobiDB-lite"/>
    </source>
</evidence>
<feature type="compositionally biased region" description="Polar residues" evidence="1">
    <location>
        <begin position="73"/>
        <end position="84"/>
    </location>
</feature>
<evidence type="ECO:0000313" key="3">
    <source>
        <dbReference type="Proteomes" id="UP001166674"/>
    </source>
</evidence>
<organism evidence="2 3">
    <name type="scientific">Sciurus carolinensis</name>
    <name type="common">Eastern gray squirrel</name>
    <dbReference type="NCBI Taxonomy" id="30640"/>
    <lineage>
        <taxon>Eukaryota</taxon>
        <taxon>Metazoa</taxon>
        <taxon>Chordata</taxon>
        <taxon>Craniata</taxon>
        <taxon>Vertebrata</taxon>
        <taxon>Euteleostomi</taxon>
        <taxon>Mammalia</taxon>
        <taxon>Eutheria</taxon>
        <taxon>Euarchontoglires</taxon>
        <taxon>Glires</taxon>
        <taxon>Rodentia</taxon>
        <taxon>Sciuromorpha</taxon>
        <taxon>Sciuridae</taxon>
        <taxon>Sciurinae</taxon>
        <taxon>Sciurini</taxon>
        <taxon>Sciurus</taxon>
    </lineage>
</organism>
<protein>
    <submittedName>
        <fullName evidence="2">GRB2-associated-binding protein 2</fullName>
    </submittedName>
</protein>
<dbReference type="Proteomes" id="UP001166674">
    <property type="component" value="Unassembled WGS sequence"/>
</dbReference>
<sequence>MASKSHTTGSPTDSETDSEDPYIFMPHIKTPLSVFHIPKTSMMGESHSTGAAAAPGSKAMTTLCHPHKPSEVETPQQNCPSQNPAVRKKNRSVSFAATMPCHRDYQAVDSNHHHQAFFPEAFKYPPRDTQNAGPSAQSRSLGISFQQPEETDAGHLNEDGHDENYRPMSILPSILLAMERADLVRGSEIQPPAVDHSFKPGHKAKPAALDPCGIIIGQPSPKLPRAIHPGHLFPLKRTTTLRWTEKRPRLCSAPCGTGQLWDSTQPFQGQKAMTQSQSHSSHLLLCLHPPSANSASTSET</sequence>
<feature type="region of interest" description="Disordered" evidence="1">
    <location>
        <begin position="1"/>
        <end position="22"/>
    </location>
</feature>
<feature type="compositionally biased region" description="Polar residues" evidence="1">
    <location>
        <begin position="1"/>
        <end position="13"/>
    </location>
</feature>
<reference evidence="2" key="1">
    <citation type="submission" date="2020-03" db="EMBL/GenBank/DDBJ databases">
        <title>Studies in the Genomics of Life Span.</title>
        <authorList>
            <person name="Glass D."/>
        </authorList>
    </citation>
    <scope>NUCLEOTIDE SEQUENCE</scope>
    <source>
        <strain evidence="2">SUZIE</strain>
        <tissue evidence="2">Muscle</tissue>
    </source>
</reference>
<dbReference type="AlphaFoldDB" id="A0AA41MSY3"/>